<name>A0A1N6JNR6_9BACT</name>
<accession>A0A1N6JNR6</accession>
<evidence type="ECO:0000313" key="4">
    <source>
        <dbReference type="Proteomes" id="UP000185003"/>
    </source>
</evidence>
<protein>
    <submittedName>
        <fullName evidence="3">Type 1 glutamine amidotransferase (GATase1)</fullName>
    </submittedName>
</protein>
<sequence>MMSYRFSRLLVYLFLFSCLACKTTGKMESSQVNWKNIRVLVYTKNGKGYVHDNIPNAVAAFQKMGKEHGFTVDVSDDPKVFTDDNLHKYAALIFTSTNNEVFDTEQQKVAFMRYIQSGGGFMGVHSAIGTERSWTWFKQLLGGTFLWHARSQSFKVNVIDAAHPSVKDVPKVWTRFDECYFSKELYPGIKVVMVHDVSSLNPNQDTLIKKSMGSYGNLYPAVWYQDFDGGHVWFTALGHHKEDYEKADLVNHLYQGLHWLVGQTKGRDLSKAYATSPQTPVRY</sequence>
<dbReference type="AlphaFoldDB" id="A0A1N6JNR6"/>
<evidence type="ECO:0000259" key="2">
    <source>
        <dbReference type="Pfam" id="PF06283"/>
    </source>
</evidence>
<keyword evidence="4" id="KW-1185">Reference proteome</keyword>
<dbReference type="OrthoDB" id="9816308at2"/>
<evidence type="ECO:0000256" key="1">
    <source>
        <dbReference type="SAM" id="SignalP"/>
    </source>
</evidence>
<dbReference type="Proteomes" id="UP000185003">
    <property type="component" value="Unassembled WGS sequence"/>
</dbReference>
<feature type="signal peptide" evidence="1">
    <location>
        <begin position="1"/>
        <end position="22"/>
    </location>
</feature>
<dbReference type="STRING" id="536979.SAMN04488055_4217"/>
<reference evidence="3 4" key="1">
    <citation type="submission" date="2016-11" db="EMBL/GenBank/DDBJ databases">
        <authorList>
            <person name="Jaros S."/>
            <person name="Januszkiewicz K."/>
            <person name="Wedrychowicz H."/>
        </authorList>
    </citation>
    <scope>NUCLEOTIDE SEQUENCE [LARGE SCALE GENOMIC DNA]</scope>
    <source>
        <strain evidence="3 4">DSM 24787</strain>
    </source>
</reference>
<dbReference type="Gene3D" id="3.40.50.880">
    <property type="match status" value="1"/>
</dbReference>
<feature type="chain" id="PRO_5012410378" evidence="1">
    <location>
        <begin position="23"/>
        <end position="283"/>
    </location>
</feature>
<evidence type="ECO:0000313" key="3">
    <source>
        <dbReference type="EMBL" id="SIO45940.1"/>
    </source>
</evidence>
<dbReference type="SUPFAM" id="SSF52317">
    <property type="entry name" value="Class I glutamine amidotransferase-like"/>
    <property type="match status" value="1"/>
</dbReference>
<dbReference type="PANTHER" id="PTHR40469:SF2">
    <property type="entry name" value="GALACTOSE-BINDING DOMAIN-LIKE SUPERFAMILY PROTEIN"/>
    <property type="match status" value="1"/>
</dbReference>
<keyword evidence="1" id="KW-0732">Signal</keyword>
<organism evidence="3 4">
    <name type="scientific">Chitinophaga niabensis</name>
    <dbReference type="NCBI Taxonomy" id="536979"/>
    <lineage>
        <taxon>Bacteria</taxon>
        <taxon>Pseudomonadati</taxon>
        <taxon>Bacteroidota</taxon>
        <taxon>Chitinophagia</taxon>
        <taxon>Chitinophagales</taxon>
        <taxon>Chitinophagaceae</taxon>
        <taxon>Chitinophaga</taxon>
    </lineage>
</organism>
<dbReference type="EMBL" id="FSRA01000002">
    <property type="protein sequence ID" value="SIO45940.1"/>
    <property type="molecule type" value="Genomic_DNA"/>
</dbReference>
<dbReference type="Pfam" id="PF06283">
    <property type="entry name" value="ThuA"/>
    <property type="match status" value="1"/>
</dbReference>
<keyword evidence="3" id="KW-0808">Transferase</keyword>
<proteinExistence type="predicted"/>
<dbReference type="PANTHER" id="PTHR40469">
    <property type="entry name" value="SECRETED GLYCOSYL HYDROLASE"/>
    <property type="match status" value="1"/>
</dbReference>
<dbReference type="GO" id="GO:0016740">
    <property type="term" value="F:transferase activity"/>
    <property type="evidence" value="ECO:0007669"/>
    <property type="project" value="UniProtKB-KW"/>
</dbReference>
<dbReference type="InterPro" id="IPR029062">
    <property type="entry name" value="Class_I_gatase-like"/>
</dbReference>
<keyword evidence="3" id="KW-0315">Glutamine amidotransferase</keyword>
<gene>
    <name evidence="3" type="ORF">SAMN04488055_4217</name>
</gene>
<feature type="domain" description="ThuA-like" evidence="2">
    <location>
        <begin position="38"/>
        <end position="259"/>
    </location>
</feature>
<dbReference type="InterPro" id="IPR029010">
    <property type="entry name" value="ThuA-like"/>
</dbReference>